<dbReference type="EMBL" id="BMES01000001">
    <property type="protein sequence ID" value="GGH17707.1"/>
    <property type="molecule type" value="Genomic_DNA"/>
</dbReference>
<dbReference type="GO" id="GO:0030151">
    <property type="term" value="F:molybdenum ion binding"/>
    <property type="evidence" value="ECO:0007669"/>
    <property type="project" value="InterPro"/>
</dbReference>
<reference evidence="2" key="2">
    <citation type="submission" date="2020-09" db="EMBL/GenBank/DDBJ databases">
        <authorList>
            <person name="Sun Q."/>
            <person name="Zhou Y."/>
        </authorList>
    </citation>
    <scope>NUCLEOTIDE SEQUENCE</scope>
    <source>
        <strain evidence="2">CGMCC 1.12214</strain>
    </source>
</reference>
<dbReference type="InterPro" id="IPR011037">
    <property type="entry name" value="Pyrv_Knase-like_insert_dom_sf"/>
</dbReference>
<proteinExistence type="predicted"/>
<gene>
    <name evidence="2" type="ORF">GCM10007036_19350</name>
</gene>
<dbReference type="PANTHER" id="PTHR36930">
    <property type="entry name" value="METAL-SULFUR CLUSTER BIOSYNTHESIS PROTEINS YUAD-RELATED"/>
    <property type="match status" value="1"/>
</dbReference>
<dbReference type="Gene3D" id="2.40.33.20">
    <property type="entry name" value="PK beta-barrel domain-like"/>
    <property type="match status" value="1"/>
</dbReference>
<dbReference type="PROSITE" id="PS51340">
    <property type="entry name" value="MOSC"/>
    <property type="match status" value="1"/>
</dbReference>
<reference evidence="2" key="1">
    <citation type="journal article" date="2014" name="Int. J. Syst. Evol. Microbiol.">
        <title>Complete genome sequence of Corynebacterium casei LMG S-19264T (=DSM 44701T), isolated from a smear-ripened cheese.</title>
        <authorList>
            <consortium name="US DOE Joint Genome Institute (JGI-PGF)"/>
            <person name="Walter F."/>
            <person name="Albersmeier A."/>
            <person name="Kalinowski J."/>
            <person name="Ruckert C."/>
        </authorList>
    </citation>
    <scope>NUCLEOTIDE SEQUENCE</scope>
    <source>
        <strain evidence="2">CGMCC 1.12214</strain>
    </source>
</reference>
<dbReference type="InterPro" id="IPR005302">
    <property type="entry name" value="MoCF_Sase_C"/>
</dbReference>
<dbReference type="PANTHER" id="PTHR36930:SF1">
    <property type="entry name" value="MOSC DOMAIN-CONTAINING PROTEIN"/>
    <property type="match status" value="1"/>
</dbReference>
<dbReference type="Pfam" id="PF03473">
    <property type="entry name" value="MOSC"/>
    <property type="match status" value="1"/>
</dbReference>
<dbReference type="AlphaFoldDB" id="A0A917I6Y3"/>
<dbReference type="Proteomes" id="UP000603912">
    <property type="component" value="Unassembled WGS sequence"/>
</dbReference>
<accession>A0A917I6Y3</accession>
<evidence type="ECO:0000259" key="1">
    <source>
        <dbReference type="PROSITE" id="PS51340"/>
    </source>
</evidence>
<sequence>MAAEALMTRDIVPARKLTAIVGRVMIADGDTFETRDVPQISVDLEGIALDGLLGERHRGYARAADARVPWYPRGTPIRNARQISIVCSEELADVAARMGIAEIRPEWLGANLVIEGVPSLSMLPRGTRLFFPTAASLAVEEQNVPCKGPGRMIARNVGGDAGMPFDFVRKAARKRGLVAWVERAGVIRVGDTVEIRIPEQWVYA</sequence>
<dbReference type="InterPro" id="IPR052716">
    <property type="entry name" value="MOSC_domain"/>
</dbReference>
<evidence type="ECO:0000313" key="2">
    <source>
        <dbReference type="EMBL" id="GGH17707.1"/>
    </source>
</evidence>
<comment type="caution">
    <text evidence="2">The sequence shown here is derived from an EMBL/GenBank/DDBJ whole genome shotgun (WGS) entry which is preliminary data.</text>
</comment>
<name>A0A917I6Y3_9HYPH</name>
<dbReference type="GO" id="GO:0030170">
    <property type="term" value="F:pyridoxal phosphate binding"/>
    <property type="evidence" value="ECO:0007669"/>
    <property type="project" value="InterPro"/>
</dbReference>
<dbReference type="SUPFAM" id="SSF50800">
    <property type="entry name" value="PK beta-barrel domain-like"/>
    <property type="match status" value="1"/>
</dbReference>
<protein>
    <submittedName>
        <fullName evidence="2">Molybdenum cofactor sulfurase</fullName>
    </submittedName>
</protein>
<evidence type="ECO:0000313" key="3">
    <source>
        <dbReference type="Proteomes" id="UP000603912"/>
    </source>
</evidence>
<dbReference type="GO" id="GO:0003824">
    <property type="term" value="F:catalytic activity"/>
    <property type="evidence" value="ECO:0007669"/>
    <property type="project" value="InterPro"/>
</dbReference>
<keyword evidence="3" id="KW-1185">Reference proteome</keyword>
<feature type="domain" description="MOSC" evidence="1">
    <location>
        <begin position="42"/>
        <end position="196"/>
    </location>
</feature>
<organism evidence="2 3">
    <name type="scientific">Alsobacter metallidurans</name>
    <dbReference type="NCBI Taxonomy" id="340221"/>
    <lineage>
        <taxon>Bacteria</taxon>
        <taxon>Pseudomonadati</taxon>
        <taxon>Pseudomonadota</taxon>
        <taxon>Alphaproteobacteria</taxon>
        <taxon>Hyphomicrobiales</taxon>
        <taxon>Alsobacteraceae</taxon>
        <taxon>Alsobacter</taxon>
    </lineage>
</organism>